<feature type="compositionally biased region" description="Low complexity" evidence="6">
    <location>
        <begin position="954"/>
        <end position="993"/>
    </location>
</feature>
<evidence type="ECO:0000313" key="7">
    <source>
        <dbReference type="EMBL" id="KIY67801.1"/>
    </source>
</evidence>
<feature type="compositionally biased region" description="Low complexity" evidence="6">
    <location>
        <begin position="185"/>
        <end position="212"/>
    </location>
</feature>
<dbReference type="SUPFAM" id="SSF50978">
    <property type="entry name" value="WD40 repeat-like"/>
    <property type="match status" value="1"/>
</dbReference>
<dbReference type="OrthoDB" id="21128at2759"/>
<organism evidence="7 8">
    <name type="scientific">Cylindrobasidium torrendii FP15055 ss-10</name>
    <dbReference type="NCBI Taxonomy" id="1314674"/>
    <lineage>
        <taxon>Eukaryota</taxon>
        <taxon>Fungi</taxon>
        <taxon>Dikarya</taxon>
        <taxon>Basidiomycota</taxon>
        <taxon>Agaricomycotina</taxon>
        <taxon>Agaricomycetes</taxon>
        <taxon>Agaricomycetidae</taxon>
        <taxon>Agaricales</taxon>
        <taxon>Marasmiineae</taxon>
        <taxon>Physalacriaceae</taxon>
        <taxon>Cylindrobasidium</taxon>
    </lineage>
</organism>
<evidence type="ECO:0008006" key="9">
    <source>
        <dbReference type="Google" id="ProtNLM"/>
    </source>
</evidence>
<gene>
    <name evidence="7" type="ORF">CYLTODRAFT_375346</name>
</gene>
<dbReference type="GO" id="GO:0000932">
    <property type="term" value="C:P-body"/>
    <property type="evidence" value="ECO:0007669"/>
    <property type="project" value="UniProtKB-SubCell"/>
</dbReference>
<feature type="compositionally biased region" description="Polar residues" evidence="6">
    <location>
        <begin position="107"/>
        <end position="118"/>
    </location>
</feature>
<evidence type="ECO:0000256" key="4">
    <source>
        <dbReference type="ARBA" id="ARBA00022574"/>
    </source>
</evidence>
<dbReference type="InterPro" id="IPR045152">
    <property type="entry name" value="EDC4-like"/>
</dbReference>
<keyword evidence="3" id="KW-0963">Cytoplasm</keyword>
<keyword evidence="5" id="KW-0677">Repeat</keyword>
<accession>A0A0D7BDY1</accession>
<keyword evidence="4" id="KW-0853">WD repeat</keyword>
<feature type="compositionally biased region" description="Polar residues" evidence="6">
    <location>
        <begin position="11"/>
        <end position="26"/>
    </location>
</feature>
<dbReference type="InterPro" id="IPR036322">
    <property type="entry name" value="WD40_repeat_dom_sf"/>
</dbReference>
<name>A0A0D7BDY1_9AGAR</name>
<dbReference type="EMBL" id="KN880516">
    <property type="protein sequence ID" value="KIY67801.1"/>
    <property type="molecule type" value="Genomic_DNA"/>
</dbReference>
<dbReference type="AlphaFoldDB" id="A0A0D7BDY1"/>
<feature type="region of interest" description="Disordered" evidence="6">
    <location>
        <begin position="1"/>
        <end position="144"/>
    </location>
</feature>
<evidence type="ECO:0000256" key="1">
    <source>
        <dbReference type="ARBA" id="ARBA00004201"/>
    </source>
</evidence>
<feature type="region of interest" description="Disordered" evidence="6">
    <location>
        <begin position="942"/>
        <end position="1013"/>
    </location>
</feature>
<evidence type="ECO:0000256" key="3">
    <source>
        <dbReference type="ARBA" id="ARBA00022490"/>
    </source>
</evidence>
<evidence type="ECO:0000256" key="2">
    <source>
        <dbReference type="ARBA" id="ARBA00009639"/>
    </source>
</evidence>
<dbReference type="PANTHER" id="PTHR15598:SF5">
    <property type="entry name" value="ENHANCER OF MRNA-DECAPPING PROTEIN 4"/>
    <property type="match status" value="1"/>
</dbReference>
<feature type="compositionally biased region" description="Basic and acidic residues" evidence="6">
    <location>
        <begin position="686"/>
        <end position="696"/>
    </location>
</feature>
<reference evidence="7 8" key="1">
    <citation type="journal article" date="2015" name="Fungal Genet. Biol.">
        <title>Evolution of novel wood decay mechanisms in Agaricales revealed by the genome sequences of Fistulina hepatica and Cylindrobasidium torrendii.</title>
        <authorList>
            <person name="Floudas D."/>
            <person name="Held B.W."/>
            <person name="Riley R."/>
            <person name="Nagy L.G."/>
            <person name="Koehler G."/>
            <person name="Ransdell A.S."/>
            <person name="Younus H."/>
            <person name="Chow J."/>
            <person name="Chiniquy J."/>
            <person name="Lipzen A."/>
            <person name="Tritt A."/>
            <person name="Sun H."/>
            <person name="Haridas S."/>
            <person name="LaButti K."/>
            <person name="Ohm R.A."/>
            <person name="Kues U."/>
            <person name="Blanchette R.A."/>
            <person name="Grigoriev I.V."/>
            <person name="Minto R.E."/>
            <person name="Hibbett D.S."/>
        </authorList>
    </citation>
    <scope>NUCLEOTIDE SEQUENCE [LARGE SCALE GENOMIC DNA]</scope>
    <source>
        <strain evidence="7 8">FP15055 ss-10</strain>
    </source>
</reference>
<dbReference type="GO" id="GO:0031087">
    <property type="term" value="P:deadenylation-independent decapping of nuclear-transcribed mRNA"/>
    <property type="evidence" value="ECO:0007669"/>
    <property type="project" value="InterPro"/>
</dbReference>
<dbReference type="PANTHER" id="PTHR15598">
    <property type="entry name" value="ENHANCER OF MRNA-DECAPPING PROTEIN 4"/>
    <property type="match status" value="1"/>
</dbReference>
<feature type="region of interest" description="Disordered" evidence="6">
    <location>
        <begin position="664"/>
        <end position="747"/>
    </location>
</feature>
<sequence>MQGKLLLEQLMSGNPPRSNYSGSPHSLHNAPVRSSPPYPAHDPPEYRSPYVQAGPLELPEIRGSLPQSAPQSEPQQRSLFDFVSPFDALSSTSSTQVKKKPVPPQPSASSTEDSSWTAISDPKRRSVDNLLEQMTNSRPYPHSVNAYDFYDAAAADYPSMEPSRPLPQQPTEQKQAPAPPPLIPQPEQLVPIRQPESPPNRRSSPQRTQPQRARLGDSPAGSQQGGSRRDKDGSPGPRGGTGSIRRGRGGKNVANANFQPQTIVFDVSQQLEEIQAPRDFVKTTAIALVKQEPVFLPGTTIGATHWIAYAMSRGRVRVISRSNGDRTLLQLPSFYGNASVSDMAVHRNRLAGVTTDGGFVVWQLPEVITDDVPGRLILCVLPPQDGEPLQSVKWHPKESDTLAVASENQIYIIDLANVASLHEGPIPQSDLRHIGSHLTTNAPLVAFDFDILQQSLITISTDSVLTTWNTVDQVPYANVKIRGEDPPSSLTYADGIIVVGRKFGTVFQLLSASTKQVLSTLKFVNTAAPTEEMFGHACYDSRIQTLWIANSKRESVIAFKFNQDLPVFGEDRGFVDQVLEFTGPRASIHFVILTADSDPNGDEAYASCIAAKVMPSELALAGFSVHSGGVDQILVRKEWFYESLNSAASKFPFFIAPETKQQKPLPAAPAVLPPRPVTPEDVDADTYSREEPRAQEQKSVNNGGNSKGQKGGRNVQWNKDDGGNGGKSKEKEKEKQQDKEKDDGVNTLALSKEMKKLEETLHQRITKSFNKEMDKQHQRFEDARAHEQAEDFARQEKILKLISTELTRNTTRVVEVAVKNEVQNSVLPALENITKGEVRHALNDHVGRAVNELISHRIPNEMENVMLRPDFTGKLSQAIVGTLSAVIDRQVKQTVSDVVVPEVIALKSEITRWQSETSRNHDAAILSLERTVRALADQVKFLSSRPPSGEPKVPQQQQQQQMPPQMQQQMGPQMGPMPNPMQRMQHQHQQQPMGPMPPQQQQPPAPLWYSPDSQQAQAQPVPSWYNNRGGIAAPQPSHPIQPPPVEKGVTSEEMSKYEDQFLEALSSSSRDDLINLLARTNIDSVMPLRPDALTLSQTLVIVIIHRNTTIVEQTAPSDLAFKVAIQWLHRALVVLRLDDNMMVDYVPRVMPTTYRLLGVAEKRLALLPEKSPSTNDGISHLRDIRSIIERKIPSVTKMSASEMAGPMQL</sequence>
<evidence type="ECO:0000313" key="8">
    <source>
        <dbReference type="Proteomes" id="UP000054007"/>
    </source>
</evidence>
<proteinExistence type="inferred from homology"/>
<feature type="compositionally biased region" description="Pro residues" evidence="6">
    <location>
        <begin position="994"/>
        <end position="1006"/>
    </location>
</feature>
<dbReference type="Proteomes" id="UP000054007">
    <property type="component" value="Unassembled WGS sequence"/>
</dbReference>
<feature type="compositionally biased region" description="Polar residues" evidence="6">
    <location>
        <begin position="65"/>
        <end position="78"/>
    </location>
</feature>
<evidence type="ECO:0000256" key="6">
    <source>
        <dbReference type="SAM" id="MobiDB-lite"/>
    </source>
</evidence>
<dbReference type="STRING" id="1314674.A0A0D7BDY1"/>
<comment type="similarity">
    <text evidence="2">Belongs to the WD repeat EDC4 family.</text>
</comment>
<evidence type="ECO:0000256" key="5">
    <source>
        <dbReference type="ARBA" id="ARBA00022737"/>
    </source>
</evidence>
<dbReference type="Gene3D" id="2.130.10.10">
    <property type="entry name" value="YVTN repeat-like/Quinoprotein amine dehydrogenase"/>
    <property type="match status" value="1"/>
</dbReference>
<keyword evidence="8" id="KW-1185">Reference proteome</keyword>
<dbReference type="InterPro" id="IPR015943">
    <property type="entry name" value="WD40/YVTN_repeat-like_dom_sf"/>
</dbReference>
<comment type="subcellular location">
    <subcellularLocation>
        <location evidence="1">Cytoplasm</location>
        <location evidence="1">P-body</location>
    </subcellularLocation>
</comment>
<protein>
    <recommendedName>
        <fullName evidence="9">Enhancer of mRNA-decapping protein 4 WD40 repeat region domain-containing protein</fullName>
    </recommendedName>
</protein>
<feature type="compositionally biased region" description="Basic and acidic residues" evidence="6">
    <location>
        <begin position="718"/>
        <end position="744"/>
    </location>
</feature>
<feature type="region of interest" description="Disordered" evidence="6">
    <location>
        <begin position="156"/>
        <end position="255"/>
    </location>
</feature>